<proteinExistence type="predicted"/>
<comment type="caution">
    <text evidence="1">The sequence shown here is derived from an EMBL/GenBank/DDBJ whole genome shotgun (WGS) entry which is preliminary data.</text>
</comment>
<accession>X1BIC5</accession>
<protein>
    <submittedName>
        <fullName evidence="1">Uncharacterized protein</fullName>
    </submittedName>
</protein>
<dbReference type="AlphaFoldDB" id="X1BIC5"/>
<feature type="non-terminal residue" evidence="1">
    <location>
        <position position="78"/>
    </location>
</feature>
<organism evidence="1">
    <name type="scientific">marine sediment metagenome</name>
    <dbReference type="NCBI Taxonomy" id="412755"/>
    <lineage>
        <taxon>unclassified sequences</taxon>
        <taxon>metagenomes</taxon>
        <taxon>ecological metagenomes</taxon>
    </lineage>
</organism>
<gene>
    <name evidence="1" type="ORF">S01H4_35724</name>
</gene>
<sequence>MVEEFYVQGDGVKKKYVCGSPQVAAKRFLSYLRLYRKERPTSLQIENESGKRFDVVASWYFGVLKESSFSGPEAEFYR</sequence>
<dbReference type="EMBL" id="BART01019025">
    <property type="protein sequence ID" value="GAG80942.1"/>
    <property type="molecule type" value="Genomic_DNA"/>
</dbReference>
<evidence type="ECO:0000313" key="1">
    <source>
        <dbReference type="EMBL" id="GAG80942.1"/>
    </source>
</evidence>
<reference evidence="1" key="1">
    <citation type="journal article" date="2014" name="Front. Microbiol.">
        <title>High frequency of phylogenetically diverse reductive dehalogenase-homologous genes in deep subseafloor sedimentary metagenomes.</title>
        <authorList>
            <person name="Kawai M."/>
            <person name="Futagami T."/>
            <person name="Toyoda A."/>
            <person name="Takaki Y."/>
            <person name="Nishi S."/>
            <person name="Hori S."/>
            <person name="Arai W."/>
            <person name="Tsubouchi T."/>
            <person name="Morono Y."/>
            <person name="Uchiyama I."/>
            <person name="Ito T."/>
            <person name="Fujiyama A."/>
            <person name="Inagaki F."/>
            <person name="Takami H."/>
        </authorList>
    </citation>
    <scope>NUCLEOTIDE SEQUENCE</scope>
    <source>
        <strain evidence="1">Expedition CK06-06</strain>
    </source>
</reference>
<name>X1BIC5_9ZZZZ</name>